<proteinExistence type="predicted"/>
<dbReference type="EMBL" id="CP038908">
    <property type="protein sequence ID" value="QGO07407.1"/>
    <property type="molecule type" value="Genomic_DNA"/>
</dbReference>
<organism evidence="2 3">
    <name type="scientific">Piscirickettsia salmonis</name>
    <dbReference type="NCBI Taxonomy" id="1238"/>
    <lineage>
        <taxon>Bacteria</taxon>
        <taxon>Pseudomonadati</taxon>
        <taxon>Pseudomonadota</taxon>
        <taxon>Gammaproteobacteria</taxon>
        <taxon>Thiotrichales</taxon>
        <taxon>Piscirickettsiaceae</taxon>
        <taxon>Piscirickettsia</taxon>
    </lineage>
</organism>
<dbReference type="Proteomes" id="UP000422232">
    <property type="component" value="Chromosome"/>
</dbReference>
<accession>A0A9Q6PU16</accession>
<feature type="region of interest" description="Disordered" evidence="1">
    <location>
        <begin position="625"/>
        <end position="645"/>
    </location>
</feature>
<gene>
    <name evidence="2" type="ORF">Psal009_03359</name>
</gene>
<keyword evidence="3" id="KW-1185">Reference proteome</keyword>
<feature type="compositionally biased region" description="Polar residues" evidence="1">
    <location>
        <begin position="630"/>
        <end position="645"/>
    </location>
</feature>
<evidence type="ECO:0000256" key="1">
    <source>
        <dbReference type="SAM" id="MobiDB-lite"/>
    </source>
</evidence>
<reference evidence="2 3" key="1">
    <citation type="submission" date="2019-04" db="EMBL/GenBank/DDBJ databases">
        <title>Complete genome sequencing of Piscirickettsia salmonis strain Psal-009.</title>
        <authorList>
            <person name="Schober I."/>
            <person name="Bunk B."/>
            <person name="Sproer C."/>
            <person name="Carril G.P."/>
            <person name="Riedel T."/>
            <person name="Flores-Herrera P.A."/>
            <person name="Nourdin-Galindo G."/>
            <person name="Marshall S.H."/>
            <person name="Overmann J."/>
        </authorList>
    </citation>
    <scope>NUCLEOTIDE SEQUENCE [LARGE SCALE GENOMIC DNA]</scope>
    <source>
        <strain evidence="2 3">Psal-009</strain>
    </source>
</reference>
<name>A0A9Q6PU16_PISSA</name>
<dbReference type="AlphaFoldDB" id="A0A9Q6PU16"/>
<protein>
    <submittedName>
        <fullName evidence="2">Uncharacterized protein</fullName>
    </submittedName>
</protein>
<evidence type="ECO:0000313" key="3">
    <source>
        <dbReference type="Proteomes" id="UP000422232"/>
    </source>
</evidence>
<sequence>MPIIKPIKLDEGGVAHQNQDVVFATSGSYGDSLVSHAAIIARSNAGYGLFHTTGTSKESSVEARAALDQWLKELKEVLGSQITFTTMDPHNLSYLYQKGLEESCKKLGVSARFSSEGQVQISPRQPVGIDHSGIMVGGESLLRKIEQGPRQELFYEVEAAKPEGALEQGLRFIAEELVEQAEFSEPDPFAEQEPELPKEIKVDELEADLGQVLAIDNEVEIHQGPRLEGEEELYSSQKSSLVDAAALEEEKAGDLEDSLGQEVGLSEFHQGGDSAGLLGSAERLQKFAPEEEDDVFKSGWLAGDSFSLSLSSDELELQQTDGSELTEEFLESPESLQGDLATEWSGTFEPGRLDDNPFSLSSLSDEPEQCVTAEVSSECSEQLETLQEYVLEDVAVQEKSALVLMEDLLEEAILKEGAGLSAGEEPIIIKEGHFQPVSLELVEITDSCKLVSALSKLTQNTIAELEATVASASYFFSWNDPDSSKGSIKELKAFQMLLNAEGIDGSLNDKPIELIELAVGDYCANKVGCKDTQIISSFLKKVAKVLGNFRVAPCAGTSSVQDEDGGGWTRVGGISEVESAVDGWTNVDVVSSESEPAATGRAVMDEGDEFELVGQIPQSASLFQERHNAVDQQSSASNMSQSYPQ</sequence>
<evidence type="ECO:0000313" key="2">
    <source>
        <dbReference type="EMBL" id="QGO07407.1"/>
    </source>
</evidence>
<dbReference type="RefSeq" id="WP_155047244.1">
    <property type="nucleotide sequence ID" value="NZ_CP038893.1"/>
</dbReference>